<protein>
    <submittedName>
        <fullName evidence="2">Uncharacterized protein</fullName>
    </submittedName>
</protein>
<evidence type="ECO:0000313" key="2">
    <source>
        <dbReference type="EMBL" id="EFJ35270.1"/>
    </source>
</evidence>
<dbReference type="Gramene" id="EFJ35270">
    <property type="protein sequence ID" value="EFJ35270"/>
    <property type="gene ID" value="SELMODRAFT_438545"/>
</dbReference>
<dbReference type="OMA" id="THRTSAW"/>
<feature type="compositionally biased region" description="Polar residues" evidence="1">
    <location>
        <begin position="29"/>
        <end position="45"/>
    </location>
</feature>
<feature type="compositionally biased region" description="Polar residues" evidence="1">
    <location>
        <begin position="351"/>
        <end position="360"/>
    </location>
</feature>
<dbReference type="Proteomes" id="UP000001514">
    <property type="component" value="Unassembled WGS sequence"/>
</dbReference>
<sequence>MQGAKPGGRKEVERERRKSLALDRRKTAAINQGSTSGAVKNFGHSSTLTPRTLVKRSHHKEHVLNILAEKNLRIGAFGKVETQEDQPAWKARPNAQQSPQVLNLKKRMEQRKRHMTQYTKNNTFVDIFKVDTEDRRTPPATAGIVVAGTIELVARQVIEKHAEIQHREKKGVWAQLGKPYACFGLPASAIPKDCPMPAGAPPGEMYPFFGHAQKPQLLEVGQDVTKFRRKRAQPVTRESLNMQGMLIKLGLQGSTKFPRAPLVEANDLKTAVKYGGACYTLGRSVPSSKRSNFDGRSRLSFDLTELFESWRSISGGSQSVLDMDFSNVPPPRMPGVSLPQLAKSPAPQLERPSTSAGEQSSHSLLYGWKKGFADTRKRLQDKLTQRLMNRTVRRRHFRSCSPSTAEISIKLLEHLEERGGGSKTPLQTGHIWKGVEDKQREMDASAVDPEVEAISKFYERVCMFVNNQKMDDPLMDMLVSHLKELLEEGYKLQKNLLIALCERLSKLQDHVEATGRMTCLMPILNFICKELHLTSVEFNSILGRFGLDWYNTFTRPSLSVTPAP</sequence>
<dbReference type="STRING" id="88036.D8QWN7"/>
<dbReference type="InParanoid" id="D8QWN7"/>
<feature type="region of interest" description="Disordered" evidence="1">
    <location>
        <begin position="332"/>
        <end position="360"/>
    </location>
</feature>
<dbReference type="EMBL" id="GL377568">
    <property type="protein sequence ID" value="EFJ35270.1"/>
    <property type="molecule type" value="Genomic_DNA"/>
</dbReference>
<feature type="region of interest" description="Disordered" evidence="1">
    <location>
        <begin position="1"/>
        <end position="45"/>
    </location>
</feature>
<evidence type="ECO:0000313" key="3">
    <source>
        <dbReference type="Proteomes" id="UP000001514"/>
    </source>
</evidence>
<evidence type="ECO:0000256" key="1">
    <source>
        <dbReference type="SAM" id="MobiDB-lite"/>
    </source>
</evidence>
<feature type="compositionally biased region" description="Basic and acidic residues" evidence="1">
    <location>
        <begin position="8"/>
        <end position="26"/>
    </location>
</feature>
<keyword evidence="3" id="KW-1185">Reference proteome</keyword>
<gene>
    <name evidence="2" type="ORF">SELMODRAFT_438545</name>
</gene>
<reference evidence="2 3" key="1">
    <citation type="journal article" date="2011" name="Science">
        <title>The Selaginella genome identifies genetic changes associated with the evolution of vascular plants.</title>
        <authorList>
            <person name="Banks J.A."/>
            <person name="Nishiyama T."/>
            <person name="Hasebe M."/>
            <person name="Bowman J.L."/>
            <person name="Gribskov M."/>
            <person name="dePamphilis C."/>
            <person name="Albert V.A."/>
            <person name="Aono N."/>
            <person name="Aoyama T."/>
            <person name="Ambrose B.A."/>
            <person name="Ashton N.W."/>
            <person name="Axtell M.J."/>
            <person name="Barker E."/>
            <person name="Barker M.S."/>
            <person name="Bennetzen J.L."/>
            <person name="Bonawitz N.D."/>
            <person name="Chapple C."/>
            <person name="Cheng C."/>
            <person name="Correa L.G."/>
            <person name="Dacre M."/>
            <person name="DeBarry J."/>
            <person name="Dreyer I."/>
            <person name="Elias M."/>
            <person name="Engstrom E.M."/>
            <person name="Estelle M."/>
            <person name="Feng L."/>
            <person name="Finet C."/>
            <person name="Floyd S.K."/>
            <person name="Frommer W.B."/>
            <person name="Fujita T."/>
            <person name="Gramzow L."/>
            <person name="Gutensohn M."/>
            <person name="Harholt J."/>
            <person name="Hattori M."/>
            <person name="Heyl A."/>
            <person name="Hirai T."/>
            <person name="Hiwatashi Y."/>
            <person name="Ishikawa M."/>
            <person name="Iwata M."/>
            <person name="Karol K.G."/>
            <person name="Koehler B."/>
            <person name="Kolukisaoglu U."/>
            <person name="Kubo M."/>
            <person name="Kurata T."/>
            <person name="Lalonde S."/>
            <person name="Li K."/>
            <person name="Li Y."/>
            <person name="Litt A."/>
            <person name="Lyons E."/>
            <person name="Manning G."/>
            <person name="Maruyama T."/>
            <person name="Michael T.P."/>
            <person name="Mikami K."/>
            <person name="Miyazaki S."/>
            <person name="Morinaga S."/>
            <person name="Murata T."/>
            <person name="Mueller-Roeber B."/>
            <person name="Nelson D.R."/>
            <person name="Obara M."/>
            <person name="Oguri Y."/>
            <person name="Olmstead R.G."/>
            <person name="Onodera N."/>
            <person name="Petersen B.L."/>
            <person name="Pils B."/>
            <person name="Prigge M."/>
            <person name="Rensing S.A."/>
            <person name="Riano-Pachon D.M."/>
            <person name="Roberts A.W."/>
            <person name="Sato Y."/>
            <person name="Scheller H.V."/>
            <person name="Schulz B."/>
            <person name="Schulz C."/>
            <person name="Shakirov E.V."/>
            <person name="Shibagaki N."/>
            <person name="Shinohara N."/>
            <person name="Shippen D.E."/>
            <person name="Soerensen I."/>
            <person name="Sotooka R."/>
            <person name="Sugimoto N."/>
            <person name="Sugita M."/>
            <person name="Sumikawa N."/>
            <person name="Tanurdzic M."/>
            <person name="Theissen G."/>
            <person name="Ulvskov P."/>
            <person name="Wakazuki S."/>
            <person name="Weng J.K."/>
            <person name="Willats W.W."/>
            <person name="Wipf D."/>
            <person name="Wolf P.G."/>
            <person name="Yang L."/>
            <person name="Zimmer A.D."/>
            <person name="Zhu Q."/>
            <person name="Mitros T."/>
            <person name="Hellsten U."/>
            <person name="Loque D."/>
            <person name="Otillar R."/>
            <person name="Salamov A."/>
            <person name="Schmutz J."/>
            <person name="Shapiro H."/>
            <person name="Lindquist E."/>
            <person name="Lucas S."/>
            <person name="Rokhsar D."/>
            <person name="Grigoriev I.V."/>
        </authorList>
    </citation>
    <scope>NUCLEOTIDE SEQUENCE [LARGE SCALE GENOMIC DNA]</scope>
</reference>
<proteinExistence type="predicted"/>
<name>D8QWN7_SELML</name>
<dbReference type="KEGG" id="smo:SELMODRAFT_438545"/>
<dbReference type="HOGENOM" id="CLU_483488_0_0_1"/>
<accession>D8QWN7</accession>
<dbReference type="eggNOG" id="ENOG502SQ73">
    <property type="taxonomic scope" value="Eukaryota"/>
</dbReference>
<organism evidence="3">
    <name type="scientific">Selaginella moellendorffii</name>
    <name type="common">Spikemoss</name>
    <dbReference type="NCBI Taxonomy" id="88036"/>
    <lineage>
        <taxon>Eukaryota</taxon>
        <taxon>Viridiplantae</taxon>
        <taxon>Streptophyta</taxon>
        <taxon>Embryophyta</taxon>
        <taxon>Tracheophyta</taxon>
        <taxon>Lycopodiopsida</taxon>
        <taxon>Selaginellales</taxon>
        <taxon>Selaginellaceae</taxon>
        <taxon>Selaginella</taxon>
    </lineage>
</organism>
<dbReference type="AlphaFoldDB" id="D8QWN7"/>